<dbReference type="Proteomes" id="UP000593571">
    <property type="component" value="Unassembled WGS sequence"/>
</dbReference>
<gene>
    <name evidence="2" type="ORF">HJG63_009534</name>
</gene>
<keyword evidence="3" id="KW-1185">Reference proteome</keyword>
<name>A0A7J8BRQ6_ROUAE</name>
<comment type="caution">
    <text evidence="2">The sequence shown here is derived from an EMBL/GenBank/DDBJ whole genome shotgun (WGS) entry which is preliminary data.</text>
</comment>
<feature type="region of interest" description="Disordered" evidence="1">
    <location>
        <begin position="46"/>
        <end position="74"/>
    </location>
</feature>
<organism evidence="2 3">
    <name type="scientific">Rousettus aegyptiacus</name>
    <name type="common">Egyptian fruit bat</name>
    <name type="synonym">Pteropus aegyptiacus</name>
    <dbReference type="NCBI Taxonomy" id="9407"/>
    <lineage>
        <taxon>Eukaryota</taxon>
        <taxon>Metazoa</taxon>
        <taxon>Chordata</taxon>
        <taxon>Craniata</taxon>
        <taxon>Vertebrata</taxon>
        <taxon>Euteleostomi</taxon>
        <taxon>Mammalia</taxon>
        <taxon>Eutheria</taxon>
        <taxon>Laurasiatheria</taxon>
        <taxon>Chiroptera</taxon>
        <taxon>Yinpterochiroptera</taxon>
        <taxon>Pteropodoidea</taxon>
        <taxon>Pteropodidae</taxon>
        <taxon>Rousettinae</taxon>
        <taxon>Rousettus</taxon>
    </lineage>
</organism>
<feature type="region of interest" description="Disordered" evidence="1">
    <location>
        <begin position="1"/>
        <end position="27"/>
    </location>
</feature>
<feature type="compositionally biased region" description="Basic and acidic residues" evidence="1">
    <location>
        <begin position="58"/>
        <end position="74"/>
    </location>
</feature>
<reference evidence="2 3" key="1">
    <citation type="journal article" date="2020" name="Nature">
        <title>Six reference-quality genomes reveal evolution of bat adaptations.</title>
        <authorList>
            <person name="Jebb D."/>
            <person name="Huang Z."/>
            <person name="Pippel M."/>
            <person name="Hughes G.M."/>
            <person name="Lavrichenko K."/>
            <person name="Devanna P."/>
            <person name="Winkler S."/>
            <person name="Jermiin L.S."/>
            <person name="Skirmuntt E.C."/>
            <person name="Katzourakis A."/>
            <person name="Burkitt-Gray L."/>
            <person name="Ray D.A."/>
            <person name="Sullivan K.A.M."/>
            <person name="Roscito J.G."/>
            <person name="Kirilenko B.M."/>
            <person name="Davalos L.M."/>
            <person name="Corthals A.P."/>
            <person name="Power M.L."/>
            <person name="Jones G."/>
            <person name="Ransome R.D."/>
            <person name="Dechmann D.K.N."/>
            <person name="Locatelli A.G."/>
            <person name="Puechmaille S.J."/>
            <person name="Fedrigo O."/>
            <person name="Jarvis E.D."/>
            <person name="Hiller M."/>
            <person name="Vernes S.C."/>
            <person name="Myers E.W."/>
            <person name="Teeling E.C."/>
        </authorList>
    </citation>
    <scope>NUCLEOTIDE SEQUENCE [LARGE SCALE GENOMIC DNA]</scope>
    <source>
        <strain evidence="2">MRouAeg1</strain>
        <tissue evidence="2">Muscle</tissue>
    </source>
</reference>
<dbReference type="EMBL" id="JACASE010000016">
    <property type="protein sequence ID" value="KAF6401428.1"/>
    <property type="molecule type" value="Genomic_DNA"/>
</dbReference>
<evidence type="ECO:0000256" key="1">
    <source>
        <dbReference type="SAM" id="MobiDB-lite"/>
    </source>
</evidence>
<feature type="compositionally biased region" description="Basic residues" evidence="1">
    <location>
        <begin position="46"/>
        <end position="55"/>
    </location>
</feature>
<evidence type="ECO:0000313" key="2">
    <source>
        <dbReference type="EMBL" id="KAF6401428.1"/>
    </source>
</evidence>
<proteinExistence type="predicted"/>
<protein>
    <submittedName>
        <fullName evidence="2">Uncharacterized protein</fullName>
    </submittedName>
</protein>
<sequence>MHREPLRNTCKHPHRSSSILQREPKDAWRPSWKRRTKVFTDLRVKRMPGPRRKGKWAPAREEDNRLGENRLADSRKQNHRALGFHVRVIPSSESRTSCNPSAVTCRFLRAGNSGLHGNVPSRKIVLCTLPKCYILD</sequence>
<evidence type="ECO:0000313" key="3">
    <source>
        <dbReference type="Proteomes" id="UP000593571"/>
    </source>
</evidence>
<accession>A0A7J8BRQ6</accession>
<dbReference type="AlphaFoldDB" id="A0A7J8BRQ6"/>